<evidence type="ECO:0000259" key="3">
    <source>
        <dbReference type="Pfam" id="PF17853"/>
    </source>
</evidence>
<sequence length="420" mass="46976">MRTDGTGAIQFQPDTEFRRFCAVSEAVAEAAGRGLREMLQSLEDGVGRPVAVAGESWQILACSKAAPWREGETAFRAQDGEKVRGAMERARHCRFKIGSFTKLCIWRAAKGGRVLGYLVLEENLRPLDEWEQQVIDRALPLIALELMDREEMDTRSGDEFLERLIAGEEDTPYLCTLHGFDDTKKHICIVARSLGSGEEGSRGHAARGLARSMALAAGDRGVFLGTRDDLAAMFVYFPADVPDPEVLAEGRGILAGALERMRRHGQKAQLGMSSPNGSMAEVRQCFLQAAASVELGRRIFQADSYVYEDQYLYHILYESMSREKLRALYERTVKPLVDYDRQAGTEFVKTLLLFLKMGQNASRTAQKLYIHRNTFLYRIKKIKEILGSDLSGSDSALMIQLGFRAAVLLGEYKGQRELLE</sequence>
<accession>A0A926HNN3</accession>
<evidence type="ECO:0000313" key="5">
    <source>
        <dbReference type="Proteomes" id="UP000623172"/>
    </source>
</evidence>
<dbReference type="Pfam" id="PF17853">
    <property type="entry name" value="GGDEF_2"/>
    <property type="match status" value="1"/>
</dbReference>
<dbReference type="Pfam" id="PF13556">
    <property type="entry name" value="HTH_30"/>
    <property type="match status" value="1"/>
</dbReference>
<evidence type="ECO:0000313" key="4">
    <source>
        <dbReference type="EMBL" id="MBC8530794.1"/>
    </source>
</evidence>
<reference evidence="4" key="1">
    <citation type="submission" date="2020-08" db="EMBL/GenBank/DDBJ databases">
        <title>Genome public.</title>
        <authorList>
            <person name="Liu C."/>
            <person name="Sun Q."/>
        </authorList>
    </citation>
    <scope>NUCLEOTIDE SEQUENCE</scope>
    <source>
        <strain evidence="4">NSJ-53</strain>
    </source>
</reference>
<feature type="domain" description="CdaR GGDEF-like" evidence="3">
    <location>
        <begin position="176"/>
        <end position="292"/>
    </location>
</feature>
<dbReference type="InterPro" id="IPR025736">
    <property type="entry name" value="PucR_C-HTH_dom"/>
</dbReference>
<comment type="similarity">
    <text evidence="1">Belongs to the CdaR family.</text>
</comment>
<dbReference type="InterPro" id="IPR042070">
    <property type="entry name" value="PucR_C-HTH_sf"/>
</dbReference>
<evidence type="ECO:0000259" key="2">
    <source>
        <dbReference type="Pfam" id="PF13556"/>
    </source>
</evidence>
<evidence type="ECO:0000256" key="1">
    <source>
        <dbReference type="ARBA" id="ARBA00006754"/>
    </source>
</evidence>
<keyword evidence="5" id="KW-1185">Reference proteome</keyword>
<dbReference type="PANTHER" id="PTHR33744:SF1">
    <property type="entry name" value="DNA-BINDING TRANSCRIPTIONAL ACTIVATOR ADER"/>
    <property type="match status" value="1"/>
</dbReference>
<feature type="domain" description="PucR C-terminal helix-turn-helix" evidence="2">
    <location>
        <begin position="348"/>
        <end position="405"/>
    </location>
</feature>
<dbReference type="Proteomes" id="UP000623172">
    <property type="component" value="Unassembled WGS sequence"/>
</dbReference>
<protein>
    <submittedName>
        <fullName evidence="4">Helix-turn-helix domain-containing protein</fullName>
    </submittedName>
</protein>
<dbReference type="PANTHER" id="PTHR33744">
    <property type="entry name" value="CARBOHYDRATE DIACID REGULATOR"/>
    <property type="match status" value="1"/>
</dbReference>
<gene>
    <name evidence="4" type="ORF">H8696_02935</name>
</gene>
<comment type="caution">
    <text evidence="4">The sequence shown here is derived from an EMBL/GenBank/DDBJ whole genome shotgun (WGS) entry which is preliminary data.</text>
</comment>
<dbReference type="EMBL" id="JACRSR010000001">
    <property type="protein sequence ID" value="MBC8530794.1"/>
    <property type="molecule type" value="Genomic_DNA"/>
</dbReference>
<dbReference type="Gene3D" id="1.10.10.2840">
    <property type="entry name" value="PucR C-terminal helix-turn-helix domain"/>
    <property type="match status" value="1"/>
</dbReference>
<dbReference type="RefSeq" id="WP_249314785.1">
    <property type="nucleotide sequence ID" value="NZ_JACRSR010000001.1"/>
</dbReference>
<dbReference type="InterPro" id="IPR051448">
    <property type="entry name" value="CdaR-like_regulators"/>
</dbReference>
<dbReference type="InterPro" id="IPR041522">
    <property type="entry name" value="CdaR_GGDEF"/>
</dbReference>
<name>A0A926HNN3_9FIRM</name>
<proteinExistence type="inferred from homology"/>
<dbReference type="AlphaFoldDB" id="A0A926HNN3"/>
<organism evidence="4 5">
    <name type="scientific">Gehongia tenuis</name>
    <dbReference type="NCBI Taxonomy" id="2763655"/>
    <lineage>
        <taxon>Bacteria</taxon>
        <taxon>Bacillati</taxon>
        <taxon>Bacillota</taxon>
        <taxon>Clostridia</taxon>
        <taxon>Christensenellales</taxon>
        <taxon>Christensenellaceae</taxon>
        <taxon>Gehongia</taxon>
    </lineage>
</organism>